<name>A0A498JD55_MALDO</name>
<dbReference type="AlphaFoldDB" id="A0A498JD55"/>
<dbReference type="Proteomes" id="UP000290289">
    <property type="component" value="Chromosome 8"/>
</dbReference>
<dbReference type="EMBL" id="RDQH01000334">
    <property type="protein sequence ID" value="RXH92757.1"/>
    <property type="molecule type" value="Genomic_DNA"/>
</dbReference>
<protein>
    <submittedName>
        <fullName evidence="1">Uncharacterized protein</fullName>
    </submittedName>
</protein>
<comment type="caution">
    <text evidence="1">The sequence shown here is derived from an EMBL/GenBank/DDBJ whole genome shotgun (WGS) entry which is preliminary data.</text>
</comment>
<evidence type="ECO:0000313" key="2">
    <source>
        <dbReference type="Proteomes" id="UP000290289"/>
    </source>
</evidence>
<evidence type="ECO:0000313" key="1">
    <source>
        <dbReference type="EMBL" id="RXH92757.1"/>
    </source>
</evidence>
<sequence>MLRALVAAKGSEVQCGRRVPYPAALDSVLRASLRLTSLFSFSYLHLYVSPVKEETMRKKNETACV</sequence>
<proteinExistence type="predicted"/>
<organism evidence="1 2">
    <name type="scientific">Malus domestica</name>
    <name type="common">Apple</name>
    <name type="synonym">Pyrus malus</name>
    <dbReference type="NCBI Taxonomy" id="3750"/>
    <lineage>
        <taxon>Eukaryota</taxon>
        <taxon>Viridiplantae</taxon>
        <taxon>Streptophyta</taxon>
        <taxon>Embryophyta</taxon>
        <taxon>Tracheophyta</taxon>
        <taxon>Spermatophyta</taxon>
        <taxon>Magnoliopsida</taxon>
        <taxon>eudicotyledons</taxon>
        <taxon>Gunneridae</taxon>
        <taxon>Pentapetalae</taxon>
        <taxon>rosids</taxon>
        <taxon>fabids</taxon>
        <taxon>Rosales</taxon>
        <taxon>Rosaceae</taxon>
        <taxon>Amygdaloideae</taxon>
        <taxon>Maleae</taxon>
        <taxon>Malus</taxon>
    </lineage>
</organism>
<accession>A0A498JD55</accession>
<keyword evidence="2" id="KW-1185">Reference proteome</keyword>
<reference evidence="1 2" key="1">
    <citation type="submission" date="2018-10" db="EMBL/GenBank/DDBJ databases">
        <title>A high-quality apple genome assembly.</title>
        <authorList>
            <person name="Hu J."/>
        </authorList>
    </citation>
    <scope>NUCLEOTIDE SEQUENCE [LARGE SCALE GENOMIC DNA]</scope>
    <source>
        <strain evidence="2">cv. HFTH1</strain>
        <tissue evidence="1">Young leaf</tissue>
    </source>
</reference>
<gene>
    <name evidence="1" type="ORF">DVH24_042531</name>
</gene>